<evidence type="ECO:0000313" key="5">
    <source>
        <dbReference type="Proteomes" id="UP000568888"/>
    </source>
</evidence>
<dbReference type="EMBL" id="CP096574">
    <property type="protein sequence ID" value="UPU36553.1"/>
    <property type="molecule type" value="Genomic_DNA"/>
</dbReference>
<evidence type="ECO:0000256" key="1">
    <source>
        <dbReference type="ARBA" id="ARBA00023004"/>
    </source>
</evidence>
<dbReference type="Gene3D" id="2.30.30.90">
    <property type="match status" value="1"/>
</dbReference>
<keyword evidence="6" id="KW-1185">Reference proteome</keyword>
<dbReference type="SUPFAM" id="SSF50037">
    <property type="entry name" value="C-terminal domain of transcriptional repressors"/>
    <property type="match status" value="1"/>
</dbReference>
<organism evidence="3 5">
    <name type="scientific">Geomonas paludis</name>
    <dbReference type="NCBI Taxonomy" id="2740185"/>
    <lineage>
        <taxon>Bacteria</taxon>
        <taxon>Pseudomonadati</taxon>
        <taxon>Thermodesulfobacteriota</taxon>
        <taxon>Desulfuromonadia</taxon>
        <taxon>Geobacterales</taxon>
        <taxon>Geobacteraceae</taxon>
        <taxon>Geomonas</taxon>
    </lineage>
</organism>
<feature type="domain" description="Ferrous iron transporter FeoA-like" evidence="2">
    <location>
        <begin position="1"/>
        <end position="73"/>
    </location>
</feature>
<dbReference type="InterPro" id="IPR008988">
    <property type="entry name" value="Transcriptional_repressor_C"/>
</dbReference>
<sequence>MNLAKLKPGQKGKIMSIGSIGPLKRRLMDMGVLVGEEVKVLKVAPLGDPIEVSIKSYNLSLRKKEAEGIAVEVAG</sequence>
<keyword evidence="1" id="KW-0408">Iron</keyword>
<dbReference type="AlphaFoldDB" id="A0A6V8MYG7"/>
<evidence type="ECO:0000259" key="2">
    <source>
        <dbReference type="SMART" id="SM00899"/>
    </source>
</evidence>
<dbReference type="InterPro" id="IPR038157">
    <property type="entry name" value="FeoA_core_dom"/>
</dbReference>
<dbReference type="GO" id="GO:0046914">
    <property type="term" value="F:transition metal ion binding"/>
    <property type="evidence" value="ECO:0007669"/>
    <property type="project" value="InterPro"/>
</dbReference>
<dbReference type="Proteomes" id="UP000831485">
    <property type="component" value="Chromosome"/>
</dbReference>
<dbReference type="PANTHER" id="PTHR42954:SF2">
    <property type="entry name" value="FE(2+) TRANSPORT PROTEIN A"/>
    <property type="match status" value="1"/>
</dbReference>
<protein>
    <submittedName>
        <fullName evidence="4">Ferrous iron transport protein A</fullName>
    </submittedName>
    <submittedName>
        <fullName evidence="3">Iron transporter FeoA</fullName>
    </submittedName>
</protein>
<reference evidence="3" key="2">
    <citation type="journal article" date="2021" name="Int. J. Syst. Evol. Microbiol.">
        <title>Geomonas silvestris sp. nov., Geomonas paludis sp. nov. and Geomonas limicola sp. nov., isolated from terrestrial environments, and emended description of the genus Geomonas.</title>
        <authorList>
            <person name="Itoh H."/>
            <person name="Xu Z."/>
            <person name="Masuda Y."/>
            <person name="Ushijima N."/>
            <person name="Hayakawa C."/>
            <person name="Shiratori Y."/>
            <person name="Senoo K."/>
        </authorList>
    </citation>
    <scope>NUCLEOTIDE SEQUENCE</scope>
    <source>
        <strain evidence="3">Red736</strain>
    </source>
</reference>
<dbReference type="Pfam" id="PF04023">
    <property type="entry name" value="FeoA"/>
    <property type="match status" value="1"/>
</dbReference>
<proteinExistence type="predicted"/>
<dbReference type="SMART" id="SM00899">
    <property type="entry name" value="FeoA"/>
    <property type="match status" value="1"/>
</dbReference>
<evidence type="ECO:0000313" key="3">
    <source>
        <dbReference type="EMBL" id="GFO65266.1"/>
    </source>
</evidence>
<dbReference type="EMBL" id="BLXY01000008">
    <property type="protein sequence ID" value="GFO65266.1"/>
    <property type="molecule type" value="Genomic_DNA"/>
</dbReference>
<gene>
    <name evidence="3" type="ORF">GMPD_31850</name>
    <name evidence="4" type="ORF">M1B72_02290</name>
</gene>
<name>A0A6V8MYG7_9BACT</name>
<dbReference type="Proteomes" id="UP000568888">
    <property type="component" value="Unassembled WGS sequence"/>
</dbReference>
<dbReference type="RefSeq" id="WP_183349183.1">
    <property type="nucleotide sequence ID" value="NZ_BLXY01000008.1"/>
</dbReference>
<dbReference type="InterPro" id="IPR052713">
    <property type="entry name" value="FeoA"/>
</dbReference>
<evidence type="ECO:0000313" key="4">
    <source>
        <dbReference type="EMBL" id="UPU36553.1"/>
    </source>
</evidence>
<dbReference type="InterPro" id="IPR007167">
    <property type="entry name" value="Fe-transptr_FeoA-like"/>
</dbReference>
<reference evidence="5" key="1">
    <citation type="submission" date="2020-06" db="EMBL/GenBank/DDBJ databases">
        <title>Draft genomic sequecing of Geomonas sp. Red736.</title>
        <authorList>
            <person name="Itoh H."/>
            <person name="Xu Z.X."/>
            <person name="Ushijima N."/>
            <person name="Masuda Y."/>
            <person name="Shiratori Y."/>
            <person name="Senoo K."/>
        </authorList>
    </citation>
    <scope>NUCLEOTIDE SEQUENCE [LARGE SCALE GENOMIC DNA]</scope>
    <source>
        <strain evidence="5">Red736</strain>
    </source>
</reference>
<evidence type="ECO:0000313" key="6">
    <source>
        <dbReference type="Proteomes" id="UP000831485"/>
    </source>
</evidence>
<reference evidence="4" key="3">
    <citation type="submission" date="2022-04" db="EMBL/GenBank/DDBJ databases">
        <authorList>
            <person name="Liu G."/>
        </authorList>
    </citation>
    <scope>NUCLEOTIDE SEQUENCE</scope>
    <source>
        <strain evidence="4">RG22</strain>
    </source>
</reference>
<accession>A0A6V8MYG7</accession>
<dbReference type="PANTHER" id="PTHR42954">
    <property type="entry name" value="FE(2+) TRANSPORT PROTEIN A"/>
    <property type="match status" value="1"/>
</dbReference>